<reference evidence="1" key="1">
    <citation type="submission" date="2021-06" db="EMBL/GenBank/DDBJ databases">
        <authorList>
            <person name="Kallberg Y."/>
            <person name="Tangrot J."/>
            <person name="Rosling A."/>
        </authorList>
    </citation>
    <scope>NUCLEOTIDE SEQUENCE</scope>
    <source>
        <strain evidence="1">FL966</strain>
    </source>
</reference>
<evidence type="ECO:0000313" key="2">
    <source>
        <dbReference type="Proteomes" id="UP000789759"/>
    </source>
</evidence>
<name>A0A9N9E257_9GLOM</name>
<accession>A0A9N9E257</accession>
<dbReference type="AlphaFoldDB" id="A0A9N9E257"/>
<organism evidence="1 2">
    <name type="scientific">Cetraspora pellucida</name>
    <dbReference type="NCBI Taxonomy" id="1433469"/>
    <lineage>
        <taxon>Eukaryota</taxon>
        <taxon>Fungi</taxon>
        <taxon>Fungi incertae sedis</taxon>
        <taxon>Mucoromycota</taxon>
        <taxon>Glomeromycotina</taxon>
        <taxon>Glomeromycetes</taxon>
        <taxon>Diversisporales</taxon>
        <taxon>Gigasporaceae</taxon>
        <taxon>Cetraspora</taxon>
    </lineage>
</organism>
<evidence type="ECO:0000313" key="1">
    <source>
        <dbReference type="EMBL" id="CAG8661878.1"/>
    </source>
</evidence>
<dbReference type="Proteomes" id="UP000789759">
    <property type="component" value="Unassembled WGS sequence"/>
</dbReference>
<protein>
    <submittedName>
        <fullName evidence="1">17085_t:CDS:1</fullName>
    </submittedName>
</protein>
<proteinExistence type="predicted"/>
<dbReference type="InterPro" id="IPR027417">
    <property type="entry name" value="P-loop_NTPase"/>
</dbReference>
<sequence length="165" mass="18959">MKVTLTVNICIYDNLANGTQGIIRQIVYDENSINIFPNKKNNFMLNKPPKYVIVELLNSTTGSYKDLPPNHVLIYPIKRECTYTAYKCDGTTLQKRFQRLQLPLTPAYAFTDYKCQGRTLNKVIIDLTSNESILNLKLPSTLQDEIDRLNKCAQTTAHLEQWPDD</sequence>
<dbReference type="SUPFAM" id="SSF52540">
    <property type="entry name" value="P-loop containing nucleoside triphosphate hydrolases"/>
    <property type="match status" value="1"/>
</dbReference>
<dbReference type="EMBL" id="CAJVQA010007790">
    <property type="protein sequence ID" value="CAG8661878.1"/>
    <property type="molecule type" value="Genomic_DNA"/>
</dbReference>
<gene>
    <name evidence="1" type="ORF">CPELLU_LOCUS9839</name>
</gene>
<comment type="caution">
    <text evidence="1">The sequence shown here is derived from an EMBL/GenBank/DDBJ whole genome shotgun (WGS) entry which is preliminary data.</text>
</comment>
<dbReference type="OrthoDB" id="2424924at2759"/>
<keyword evidence="2" id="KW-1185">Reference proteome</keyword>